<dbReference type="Pfam" id="PF04397">
    <property type="entry name" value="LytTR"/>
    <property type="match status" value="1"/>
</dbReference>
<evidence type="ECO:0000259" key="1">
    <source>
        <dbReference type="Pfam" id="PF04397"/>
    </source>
</evidence>
<evidence type="ECO:0000313" key="3">
    <source>
        <dbReference type="Proteomes" id="UP000295558"/>
    </source>
</evidence>
<dbReference type="Gene3D" id="2.40.50.1020">
    <property type="entry name" value="LytTr DNA-binding domain"/>
    <property type="match status" value="1"/>
</dbReference>
<gene>
    <name evidence="2" type="ORF">DFP96_10786</name>
</gene>
<keyword evidence="3" id="KW-1185">Reference proteome</keyword>
<feature type="domain" description="HTH LytTR-type" evidence="1">
    <location>
        <begin position="96"/>
        <end position="185"/>
    </location>
</feature>
<protein>
    <submittedName>
        <fullName evidence="2">DNA-binding LytR/AlgR family response regulator</fullName>
    </submittedName>
</protein>
<sequence length="198" mass="22326">MIDIDLNFYFNGIEIASILRNYNQQCFIIFVTGDPSKALSSINSGTLPTDYIIKEDFHSETVKEKIKNTISQIIQKQIQPALVKEIVYLNIGSNSEKVNISSINYISSIPNNRYSAALQTQNSHLIINTSLGKLKKQLATYSNFIILKSYIINLYNIASISTYEEKVFFTNGDHITLNPRTLKKIDVARKAGEPNNAI</sequence>
<dbReference type="InterPro" id="IPR007492">
    <property type="entry name" value="LytTR_DNA-bd_dom"/>
</dbReference>
<dbReference type="GO" id="GO:0003677">
    <property type="term" value="F:DNA binding"/>
    <property type="evidence" value="ECO:0007669"/>
    <property type="project" value="UniProtKB-KW"/>
</dbReference>
<dbReference type="OrthoDB" id="9809318at2"/>
<proteinExistence type="predicted"/>
<dbReference type="STRING" id="1265846.PROCOU_10828"/>
<evidence type="ECO:0000313" key="2">
    <source>
        <dbReference type="EMBL" id="TDR52649.1"/>
    </source>
</evidence>
<accession>A0A4R6ZKU4</accession>
<name>A0A4R6ZKU4_9LIST</name>
<organism evidence="2 3">
    <name type="scientific">Listeria rocourtiae</name>
    <dbReference type="NCBI Taxonomy" id="647910"/>
    <lineage>
        <taxon>Bacteria</taxon>
        <taxon>Bacillati</taxon>
        <taxon>Bacillota</taxon>
        <taxon>Bacilli</taxon>
        <taxon>Bacillales</taxon>
        <taxon>Listeriaceae</taxon>
        <taxon>Listeria</taxon>
    </lineage>
</organism>
<keyword evidence="2" id="KW-0238">DNA-binding</keyword>
<reference evidence="2 3" key="1">
    <citation type="submission" date="2019-03" db="EMBL/GenBank/DDBJ databases">
        <title>Genomic Encyclopedia of Type Strains, Phase III (KMG-III): the genomes of soil and plant-associated and newly described type strains.</title>
        <authorList>
            <person name="Whitman W."/>
        </authorList>
    </citation>
    <scope>NUCLEOTIDE SEQUENCE [LARGE SCALE GENOMIC DNA]</scope>
    <source>
        <strain evidence="2 3">CECT 7972</strain>
    </source>
</reference>
<dbReference type="EMBL" id="SNZK01000007">
    <property type="protein sequence ID" value="TDR52649.1"/>
    <property type="molecule type" value="Genomic_DNA"/>
</dbReference>
<comment type="caution">
    <text evidence="2">The sequence shown here is derived from an EMBL/GenBank/DDBJ whole genome shotgun (WGS) entry which is preliminary data.</text>
</comment>
<dbReference type="AlphaFoldDB" id="A0A4R6ZKU4"/>
<dbReference type="Gene3D" id="3.40.50.2300">
    <property type="match status" value="1"/>
</dbReference>
<dbReference type="Proteomes" id="UP000295558">
    <property type="component" value="Unassembled WGS sequence"/>
</dbReference>
<dbReference type="RefSeq" id="WP_133620709.1">
    <property type="nucleotide sequence ID" value="NZ_JAARQJ010000007.1"/>
</dbReference>